<gene>
    <name evidence="3" type="ORF">PGH07_01095</name>
</gene>
<dbReference type="Pfam" id="PF09335">
    <property type="entry name" value="VTT_dom"/>
    <property type="match status" value="1"/>
</dbReference>
<dbReference type="InterPro" id="IPR051311">
    <property type="entry name" value="DedA_domain"/>
</dbReference>
<evidence type="ECO:0000313" key="4">
    <source>
        <dbReference type="Proteomes" id="UP001169069"/>
    </source>
</evidence>
<evidence type="ECO:0000313" key="3">
    <source>
        <dbReference type="EMBL" id="MDM5270768.1"/>
    </source>
</evidence>
<accession>A0ABT7QV97</accession>
<dbReference type="EMBL" id="JAQIBD010000001">
    <property type="protein sequence ID" value="MDM5270768.1"/>
    <property type="molecule type" value="Genomic_DNA"/>
</dbReference>
<reference evidence="3" key="1">
    <citation type="submission" date="2023-01" db="EMBL/GenBank/DDBJ databases">
        <title>Sulfurovum sp. zt1-1 genome assembly.</title>
        <authorList>
            <person name="Wang J."/>
        </authorList>
    </citation>
    <scope>NUCLEOTIDE SEQUENCE</scope>
    <source>
        <strain evidence="3">Zt1-1</strain>
    </source>
</reference>
<organism evidence="3 4">
    <name type="scientific">Sulfurovum zhangzhouensis</name>
    <dbReference type="NCBI Taxonomy" id="3019067"/>
    <lineage>
        <taxon>Bacteria</taxon>
        <taxon>Pseudomonadati</taxon>
        <taxon>Campylobacterota</taxon>
        <taxon>Epsilonproteobacteria</taxon>
        <taxon>Campylobacterales</taxon>
        <taxon>Sulfurovaceae</taxon>
        <taxon>Sulfurovum</taxon>
    </lineage>
</organism>
<proteinExistence type="predicted"/>
<keyword evidence="1" id="KW-0472">Membrane</keyword>
<keyword evidence="4" id="KW-1185">Reference proteome</keyword>
<dbReference type="PANTHER" id="PTHR42709:SF2">
    <property type="entry name" value="INNER MEMBRANE PROTEIN YOHD"/>
    <property type="match status" value="1"/>
</dbReference>
<protein>
    <submittedName>
        <fullName evidence="3">VTT domain-containing protein</fullName>
    </submittedName>
</protein>
<dbReference type="PANTHER" id="PTHR42709">
    <property type="entry name" value="ALKALINE PHOSPHATASE LIKE PROTEIN"/>
    <property type="match status" value="1"/>
</dbReference>
<dbReference type="RefSeq" id="WP_289412044.1">
    <property type="nucleotide sequence ID" value="NZ_JAQIBD010000001.1"/>
</dbReference>
<feature type="transmembrane region" description="Helical" evidence="1">
    <location>
        <begin position="12"/>
        <end position="35"/>
    </location>
</feature>
<evidence type="ECO:0000259" key="2">
    <source>
        <dbReference type="Pfam" id="PF09335"/>
    </source>
</evidence>
<dbReference type="Proteomes" id="UP001169069">
    <property type="component" value="Unassembled WGS sequence"/>
</dbReference>
<keyword evidence="1" id="KW-0812">Transmembrane</keyword>
<feature type="transmembrane region" description="Helical" evidence="1">
    <location>
        <begin position="160"/>
        <end position="177"/>
    </location>
</feature>
<dbReference type="InterPro" id="IPR032816">
    <property type="entry name" value="VTT_dom"/>
</dbReference>
<feature type="domain" description="VTT" evidence="2">
    <location>
        <begin position="24"/>
        <end position="134"/>
    </location>
</feature>
<keyword evidence="1" id="KW-1133">Transmembrane helix</keyword>
<comment type="caution">
    <text evidence="3">The sequence shown here is derived from an EMBL/GenBank/DDBJ whole genome shotgun (WGS) entry which is preliminary data.</text>
</comment>
<feature type="transmembrane region" description="Helical" evidence="1">
    <location>
        <begin position="123"/>
        <end position="145"/>
    </location>
</feature>
<name>A0ABT7QV97_9BACT</name>
<sequence>MDFSSLETWGYFAVAFFSFGGSLFIVAAAGVFSFMGNMDLTTALVIAMISNFMGDNFLFYLGKYQKKQIQPYFAKHKRKVALATLIMRKYGILAVFIQKFIYGVKTLVPISMALAKYDFKKFIFFNIFASIVFVSTIGLSAYYASESIIAFFGYVQKNPWIAPVILFTIVGIIWFTLENMTKKKR</sequence>
<evidence type="ECO:0000256" key="1">
    <source>
        <dbReference type="SAM" id="Phobius"/>
    </source>
</evidence>
<feature type="transmembrane region" description="Helical" evidence="1">
    <location>
        <begin position="42"/>
        <end position="61"/>
    </location>
</feature>